<organism evidence="1 3">
    <name type="scientific">Petrolisthes manimaculis</name>
    <dbReference type="NCBI Taxonomy" id="1843537"/>
    <lineage>
        <taxon>Eukaryota</taxon>
        <taxon>Metazoa</taxon>
        <taxon>Ecdysozoa</taxon>
        <taxon>Arthropoda</taxon>
        <taxon>Crustacea</taxon>
        <taxon>Multicrustacea</taxon>
        <taxon>Malacostraca</taxon>
        <taxon>Eumalacostraca</taxon>
        <taxon>Eucarida</taxon>
        <taxon>Decapoda</taxon>
        <taxon>Pleocyemata</taxon>
        <taxon>Anomura</taxon>
        <taxon>Galatheoidea</taxon>
        <taxon>Porcellanidae</taxon>
        <taxon>Petrolisthes</taxon>
    </lineage>
</organism>
<dbReference type="EMBL" id="JAWZYT010004344">
    <property type="protein sequence ID" value="KAK4294187.1"/>
    <property type="molecule type" value="Genomic_DNA"/>
</dbReference>
<name>A0AAE1NS12_9EUCA</name>
<evidence type="ECO:0000313" key="1">
    <source>
        <dbReference type="EMBL" id="KAK4294187.1"/>
    </source>
</evidence>
<accession>A0AAE1NS12</accession>
<dbReference type="AlphaFoldDB" id="A0AAE1NS12"/>
<dbReference type="Proteomes" id="UP001292094">
    <property type="component" value="Unassembled WGS sequence"/>
</dbReference>
<keyword evidence="3" id="KW-1185">Reference proteome</keyword>
<comment type="caution">
    <text evidence="1">The sequence shown here is derived from an EMBL/GenBank/DDBJ whole genome shotgun (WGS) entry which is preliminary data.</text>
</comment>
<proteinExistence type="predicted"/>
<dbReference type="EMBL" id="JAWZYT010002395">
    <property type="protein sequence ID" value="KAK4304716.1"/>
    <property type="molecule type" value="Genomic_DNA"/>
</dbReference>
<protein>
    <submittedName>
        <fullName evidence="1">Uncharacterized protein</fullName>
    </submittedName>
</protein>
<gene>
    <name evidence="2" type="ORF">Pmani_023346</name>
    <name evidence="1" type="ORF">Pmani_033164</name>
</gene>
<sequence length="79" mass="8651">MGEVEMEEEFSECLWTGHPGSTLAVRKWSECHEGGVVVVEVEGVVDVLKLPPQHCYPASHHLDDPAPAHIFSDGSSYCT</sequence>
<evidence type="ECO:0000313" key="2">
    <source>
        <dbReference type="EMBL" id="KAK4304716.1"/>
    </source>
</evidence>
<evidence type="ECO:0000313" key="3">
    <source>
        <dbReference type="Proteomes" id="UP001292094"/>
    </source>
</evidence>
<reference evidence="1" key="1">
    <citation type="submission" date="2023-11" db="EMBL/GenBank/DDBJ databases">
        <title>Genome assemblies of two species of porcelain crab, Petrolisthes cinctipes and Petrolisthes manimaculis (Anomura: Porcellanidae).</title>
        <authorList>
            <person name="Angst P."/>
        </authorList>
    </citation>
    <scope>NUCLEOTIDE SEQUENCE</scope>
    <source>
        <strain evidence="1">PB745_02</strain>
        <tissue evidence="1">Gill</tissue>
    </source>
</reference>